<gene>
    <name evidence="4" type="ORF">A4U43_C05F14980</name>
</gene>
<evidence type="ECO:0000313" key="5">
    <source>
        <dbReference type="Proteomes" id="UP000243459"/>
    </source>
</evidence>
<dbReference type="GO" id="GO:0008270">
    <property type="term" value="F:zinc ion binding"/>
    <property type="evidence" value="ECO:0007669"/>
    <property type="project" value="UniProtKB-KW"/>
</dbReference>
<keyword evidence="1" id="KW-0862">Zinc</keyword>
<dbReference type="Gramene" id="ONK68701">
    <property type="protein sequence ID" value="ONK68701"/>
    <property type="gene ID" value="A4U43_C05F14980"/>
</dbReference>
<proteinExistence type="predicted"/>
<dbReference type="InterPro" id="IPR013087">
    <property type="entry name" value="Znf_C2H2_type"/>
</dbReference>
<feature type="compositionally biased region" description="Polar residues" evidence="2">
    <location>
        <begin position="1"/>
        <end position="17"/>
    </location>
</feature>
<feature type="region of interest" description="Disordered" evidence="2">
    <location>
        <begin position="1"/>
        <end position="77"/>
    </location>
</feature>
<accession>A0A5P1EW24</accession>
<name>A0A5P1EW24_ASPOF</name>
<feature type="region of interest" description="Disordered" evidence="2">
    <location>
        <begin position="131"/>
        <end position="168"/>
    </location>
</feature>
<evidence type="ECO:0000313" key="4">
    <source>
        <dbReference type="EMBL" id="ONK68701.1"/>
    </source>
</evidence>
<feature type="compositionally biased region" description="Acidic residues" evidence="2">
    <location>
        <begin position="152"/>
        <end position="163"/>
    </location>
</feature>
<evidence type="ECO:0000256" key="1">
    <source>
        <dbReference type="PROSITE-ProRule" id="PRU00042"/>
    </source>
</evidence>
<protein>
    <recommendedName>
        <fullName evidence="3">C2H2-type domain-containing protein</fullName>
    </recommendedName>
</protein>
<sequence>MKSEPNPSYPQQTQKAQKSLIRKLEAAESKPNMSERGNPLLIPKLEVTEDEPDFANARQTHKARSSQTIESSDPLNPQSQIFRCKECIAKFTNAKSLAGHMGSHAKARIFQARLQEKLRVLKRSKLETEAAEMERTREEMAKAREEVREEVGENDETQSDDGSGEVLITSSYRVAEDGKIVIDEDDDDDI</sequence>
<feature type="domain" description="C2H2-type" evidence="3">
    <location>
        <begin position="82"/>
        <end position="109"/>
    </location>
</feature>
<feature type="compositionally biased region" description="Basic and acidic residues" evidence="2">
    <location>
        <begin position="131"/>
        <end position="151"/>
    </location>
</feature>
<keyword evidence="1" id="KW-0863">Zinc-finger</keyword>
<dbReference type="Proteomes" id="UP000243459">
    <property type="component" value="Chromosome 5"/>
</dbReference>
<evidence type="ECO:0000259" key="3">
    <source>
        <dbReference type="PROSITE" id="PS50157"/>
    </source>
</evidence>
<dbReference type="PROSITE" id="PS50157">
    <property type="entry name" value="ZINC_FINGER_C2H2_2"/>
    <property type="match status" value="1"/>
</dbReference>
<organism evidence="4 5">
    <name type="scientific">Asparagus officinalis</name>
    <name type="common">Garden asparagus</name>
    <dbReference type="NCBI Taxonomy" id="4686"/>
    <lineage>
        <taxon>Eukaryota</taxon>
        <taxon>Viridiplantae</taxon>
        <taxon>Streptophyta</taxon>
        <taxon>Embryophyta</taxon>
        <taxon>Tracheophyta</taxon>
        <taxon>Spermatophyta</taxon>
        <taxon>Magnoliopsida</taxon>
        <taxon>Liliopsida</taxon>
        <taxon>Asparagales</taxon>
        <taxon>Asparagaceae</taxon>
        <taxon>Asparagoideae</taxon>
        <taxon>Asparagus</taxon>
    </lineage>
</organism>
<reference evidence="5" key="1">
    <citation type="journal article" date="2017" name="Nat. Commun.">
        <title>The asparagus genome sheds light on the origin and evolution of a young Y chromosome.</title>
        <authorList>
            <person name="Harkess A."/>
            <person name="Zhou J."/>
            <person name="Xu C."/>
            <person name="Bowers J.E."/>
            <person name="Van der Hulst R."/>
            <person name="Ayyampalayam S."/>
            <person name="Mercati F."/>
            <person name="Riccardi P."/>
            <person name="McKain M.R."/>
            <person name="Kakrana A."/>
            <person name="Tang H."/>
            <person name="Ray J."/>
            <person name="Groenendijk J."/>
            <person name="Arikit S."/>
            <person name="Mathioni S.M."/>
            <person name="Nakano M."/>
            <person name="Shan H."/>
            <person name="Telgmann-Rauber A."/>
            <person name="Kanno A."/>
            <person name="Yue Z."/>
            <person name="Chen H."/>
            <person name="Li W."/>
            <person name="Chen Y."/>
            <person name="Xu X."/>
            <person name="Zhang Y."/>
            <person name="Luo S."/>
            <person name="Chen H."/>
            <person name="Gao J."/>
            <person name="Mao Z."/>
            <person name="Pires J.C."/>
            <person name="Luo M."/>
            <person name="Kudrna D."/>
            <person name="Wing R.A."/>
            <person name="Meyers B.C."/>
            <person name="Yi K."/>
            <person name="Kong H."/>
            <person name="Lavrijsen P."/>
            <person name="Sunseri F."/>
            <person name="Falavigna A."/>
            <person name="Ye Y."/>
            <person name="Leebens-Mack J.H."/>
            <person name="Chen G."/>
        </authorList>
    </citation>
    <scope>NUCLEOTIDE SEQUENCE [LARGE SCALE GENOMIC DNA]</scope>
    <source>
        <strain evidence="5">cv. DH0086</strain>
    </source>
</reference>
<dbReference type="AlphaFoldDB" id="A0A5P1EW24"/>
<keyword evidence="5" id="KW-1185">Reference proteome</keyword>
<evidence type="ECO:0000256" key="2">
    <source>
        <dbReference type="SAM" id="MobiDB-lite"/>
    </source>
</evidence>
<dbReference type="Gene3D" id="3.30.160.60">
    <property type="entry name" value="Classic Zinc Finger"/>
    <property type="match status" value="1"/>
</dbReference>
<dbReference type="PROSITE" id="PS00028">
    <property type="entry name" value="ZINC_FINGER_C2H2_1"/>
    <property type="match status" value="1"/>
</dbReference>
<dbReference type="EMBL" id="CM007385">
    <property type="protein sequence ID" value="ONK68701.1"/>
    <property type="molecule type" value="Genomic_DNA"/>
</dbReference>
<feature type="compositionally biased region" description="Polar residues" evidence="2">
    <location>
        <begin position="65"/>
        <end position="77"/>
    </location>
</feature>
<keyword evidence="1" id="KW-0479">Metal-binding</keyword>